<gene>
    <name evidence="1" type="ORF">O3P16_14575</name>
</gene>
<evidence type="ECO:0000313" key="2">
    <source>
        <dbReference type="Proteomes" id="UP001210231"/>
    </source>
</evidence>
<reference evidence="1 2" key="1">
    <citation type="submission" date="2022-12" db="EMBL/GenBank/DDBJ databases">
        <title>Chitinophagaceae gen. sp. nov., a new member of the family Chitinophagaceae, isolated from soil in a chemical factory.</title>
        <authorList>
            <person name="Ke Z."/>
        </authorList>
    </citation>
    <scope>NUCLEOTIDE SEQUENCE [LARGE SCALE GENOMIC DNA]</scope>
    <source>
        <strain evidence="1 2">LY-5</strain>
    </source>
</reference>
<dbReference type="Proteomes" id="UP001210231">
    <property type="component" value="Unassembled WGS sequence"/>
</dbReference>
<dbReference type="EMBL" id="JAQGEF010000021">
    <property type="protein sequence ID" value="MDA3616037.1"/>
    <property type="molecule type" value="Genomic_DNA"/>
</dbReference>
<sequence length="246" mass="27688">MTNSNKPEVLAIIPARGGSKGLPRKNVLPLLGHPLIAYSIKAALESSVVTRTIVSTDDSEIADVSKKYGAELPFIRPAEFAQDLSTDLEVFKHAIQWLKENENYVPDYIVQLRPTSPVRPKGIIDTCFNKMKDNQGDSLRILTDSPLTPYKMWQLNEDGTEMKPLLYLEDNKEPYNSPRQILPKTYWQIGTLDIIKTSCITELNSMSGKTIIPYYITPDYAIDIDDIGSFEKAAQAIETNECIRFS</sequence>
<dbReference type="Gene3D" id="3.90.550.10">
    <property type="entry name" value="Spore Coat Polysaccharide Biosynthesis Protein SpsA, Chain A"/>
    <property type="match status" value="1"/>
</dbReference>
<dbReference type="CDD" id="cd02513">
    <property type="entry name" value="CMP-NeuAc_Synthase"/>
    <property type="match status" value="1"/>
</dbReference>
<protein>
    <submittedName>
        <fullName evidence="1">Acylneuraminate cytidylyltransferase family protein</fullName>
    </submittedName>
</protein>
<dbReference type="InterPro" id="IPR029044">
    <property type="entry name" value="Nucleotide-diphossugar_trans"/>
</dbReference>
<dbReference type="Pfam" id="PF02348">
    <property type="entry name" value="CTP_transf_3"/>
    <property type="match status" value="1"/>
</dbReference>
<dbReference type="GO" id="GO:0016779">
    <property type="term" value="F:nucleotidyltransferase activity"/>
    <property type="evidence" value="ECO:0007669"/>
    <property type="project" value="UniProtKB-KW"/>
</dbReference>
<dbReference type="SUPFAM" id="SSF53448">
    <property type="entry name" value="Nucleotide-diphospho-sugar transferases"/>
    <property type="match status" value="1"/>
</dbReference>
<keyword evidence="1" id="KW-0548">Nucleotidyltransferase</keyword>
<dbReference type="InterPro" id="IPR050793">
    <property type="entry name" value="CMP-NeuNAc_synthase"/>
</dbReference>
<name>A0ABT4UMH6_9BACT</name>
<keyword evidence="1" id="KW-0808">Transferase</keyword>
<organism evidence="1 2">
    <name type="scientific">Polluticaenibacter yanchengensis</name>
    <dbReference type="NCBI Taxonomy" id="3014562"/>
    <lineage>
        <taxon>Bacteria</taxon>
        <taxon>Pseudomonadati</taxon>
        <taxon>Bacteroidota</taxon>
        <taxon>Chitinophagia</taxon>
        <taxon>Chitinophagales</taxon>
        <taxon>Chitinophagaceae</taxon>
        <taxon>Polluticaenibacter</taxon>
    </lineage>
</organism>
<accession>A0ABT4UMH6</accession>
<dbReference type="RefSeq" id="WP_407032366.1">
    <property type="nucleotide sequence ID" value="NZ_JAQGEF010000021.1"/>
</dbReference>
<keyword evidence="2" id="KW-1185">Reference proteome</keyword>
<dbReference type="PANTHER" id="PTHR21485">
    <property type="entry name" value="HAD SUPERFAMILY MEMBERS CMAS AND KDSC"/>
    <property type="match status" value="1"/>
</dbReference>
<evidence type="ECO:0000313" key="1">
    <source>
        <dbReference type="EMBL" id="MDA3616037.1"/>
    </source>
</evidence>
<proteinExistence type="predicted"/>
<comment type="caution">
    <text evidence="1">The sequence shown here is derived from an EMBL/GenBank/DDBJ whole genome shotgun (WGS) entry which is preliminary data.</text>
</comment>
<dbReference type="PANTHER" id="PTHR21485:SF6">
    <property type="entry name" value="N-ACYLNEURAMINATE CYTIDYLYLTRANSFERASE-RELATED"/>
    <property type="match status" value="1"/>
</dbReference>
<dbReference type="InterPro" id="IPR003329">
    <property type="entry name" value="Cytidylyl_trans"/>
</dbReference>